<feature type="compositionally biased region" description="Acidic residues" evidence="1">
    <location>
        <begin position="23"/>
        <end position="35"/>
    </location>
</feature>
<evidence type="ECO:0000313" key="4">
    <source>
        <dbReference type="EMBL" id="NJC68821.1"/>
    </source>
</evidence>
<keyword evidence="2" id="KW-0812">Transmembrane</keyword>
<dbReference type="Proteomes" id="UP000722989">
    <property type="component" value="Unassembled WGS sequence"/>
</dbReference>
<comment type="caution">
    <text evidence="4">The sequence shown here is derived from an EMBL/GenBank/DDBJ whole genome shotgun (WGS) entry which is preliminary data.</text>
</comment>
<evidence type="ECO:0000256" key="2">
    <source>
        <dbReference type="SAM" id="Phobius"/>
    </source>
</evidence>
<evidence type="ECO:0000256" key="1">
    <source>
        <dbReference type="SAM" id="MobiDB-lite"/>
    </source>
</evidence>
<dbReference type="EMBL" id="JAATVY010000002">
    <property type="protein sequence ID" value="NJC68821.1"/>
    <property type="molecule type" value="Genomic_DNA"/>
</dbReference>
<keyword evidence="2" id="KW-1133">Transmembrane helix</keyword>
<sequence length="294" mass="28806">MTETQAKSGTAKPKKKSAVAESEALDQDITGDDEAGGAVVGRATVPGDKPAADSATGGSAKAAAAGAATAPKFTRAPGMAPPPDSLPESDSSTDESGDASEGGPADPNLVGAGAPAVARASVRGAAAVGTGLVTQPIKVGGGSGGSGAGGGGSRVGNVIRSARTTVAAAASRGPRRARLYLKRIDPWSVMKFSFAVSFVLFIVGVVATAVLYMALDAMGVVGSVNKALSEMVGATGGEAKSAFKITAKGIILGSGLLGLVNVVLFTALATLSAFIYNVCSDLVGGIELTLAEKE</sequence>
<evidence type="ECO:0000259" key="3">
    <source>
        <dbReference type="Pfam" id="PF12089"/>
    </source>
</evidence>
<organism evidence="4 5">
    <name type="scientific">Planosporangium thailandense</name>
    <dbReference type="NCBI Taxonomy" id="765197"/>
    <lineage>
        <taxon>Bacteria</taxon>
        <taxon>Bacillati</taxon>
        <taxon>Actinomycetota</taxon>
        <taxon>Actinomycetes</taxon>
        <taxon>Micromonosporales</taxon>
        <taxon>Micromonosporaceae</taxon>
        <taxon>Planosporangium</taxon>
    </lineage>
</organism>
<reference evidence="4 5" key="1">
    <citation type="submission" date="2020-03" db="EMBL/GenBank/DDBJ databases">
        <title>WGS of the type strain of Planosporangium spp.</title>
        <authorList>
            <person name="Thawai C."/>
        </authorList>
    </citation>
    <scope>NUCLEOTIDE SEQUENCE [LARGE SCALE GENOMIC DNA]</scope>
    <source>
        <strain evidence="4 5">TBRC 5610</strain>
    </source>
</reference>
<protein>
    <submittedName>
        <fullName evidence="4">DUF3566 domain-containing protein</fullName>
    </submittedName>
</protein>
<dbReference type="InterPro" id="IPR021949">
    <property type="entry name" value="DUF3566_TM"/>
</dbReference>
<keyword evidence="2" id="KW-0472">Membrane</keyword>
<evidence type="ECO:0000313" key="5">
    <source>
        <dbReference type="Proteomes" id="UP000722989"/>
    </source>
</evidence>
<dbReference type="Pfam" id="PF12089">
    <property type="entry name" value="DUF3566"/>
    <property type="match status" value="1"/>
</dbReference>
<gene>
    <name evidence="4" type="ORF">HC031_03640</name>
</gene>
<feature type="domain" description="DUF3566" evidence="3">
    <location>
        <begin position="174"/>
        <end position="292"/>
    </location>
</feature>
<accession>A0ABX0XS36</accession>
<feature type="transmembrane region" description="Helical" evidence="2">
    <location>
        <begin position="250"/>
        <end position="276"/>
    </location>
</feature>
<feature type="region of interest" description="Disordered" evidence="1">
    <location>
        <begin position="1"/>
        <end position="112"/>
    </location>
</feature>
<name>A0ABX0XS36_9ACTN</name>
<proteinExistence type="predicted"/>
<keyword evidence="5" id="KW-1185">Reference proteome</keyword>
<dbReference type="RefSeq" id="WP_167923709.1">
    <property type="nucleotide sequence ID" value="NZ_JAATVY010000002.1"/>
</dbReference>
<feature type="compositionally biased region" description="Low complexity" evidence="1">
    <location>
        <begin position="52"/>
        <end position="70"/>
    </location>
</feature>
<feature type="transmembrane region" description="Helical" evidence="2">
    <location>
        <begin position="192"/>
        <end position="215"/>
    </location>
</feature>